<gene>
    <name evidence="3" type="ORF">A2677_00270</name>
</gene>
<organism evidence="3 4">
    <name type="scientific">Candidatus Komeilibacteria bacterium RIFCSPHIGHO2_01_FULL_52_14</name>
    <dbReference type="NCBI Taxonomy" id="1798549"/>
    <lineage>
        <taxon>Bacteria</taxon>
        <taxon>Candidatus Komeiliibacteriota</taxon>
    </lineage>
</organism>
<dbReference type="Gene3D" id="3.30.450.90">
    <property type="match status" value="1"/>
</dbReference>
<reference evidence="3 4" key="1">
    <citation type="journal article" date="2016" name="Nat. Commun.">
        <title>Thousands of microbial genomes shed light on interconnected biogeochemical processes in an aquifer system.</title>
        <authorList>
            <person name="Anantharaman K."/>
            <person name="Brown C.T."/>
            <person name="Hug L.A."/>
            <person name="Sharon I."/>
            <person name="Castelle C.J."/>
            <person name="Probst A.J."/>
            <person name="Thomas B.C."/>
            <person name="Singh A."/>
            <person name="Wilkins M.J."/>
            <person name="Karaoz U."/>
            <person name="Brodie E.L."/>
            <person name="Williams K.H."/>
            <person name="Hubbard S.S."/>
            <person name="Banfield J.F."/>
        </authorList>
    </citation>
    <scope>NUCLEOTIDE SEQUENCE [LARGE SCALE GENOMIC DNA]</scope>
</reference>
<dbReference type="InterPro" id="IPR050921">
    <property type="entry name" value="T4SS_GSP_E_ATPase"/>
</dbReference>
<sequence>MTSGTADTLLLNSIFSAALERKATDVHLMAGNYPVFRLNDKLYAFTDAKILTVDTINTLVEGWLTEAERARLVSDKEVRAAYVWANRARFRATIFYQQGYPAISLRMIPAELPTAKELQIPDILVSATAHRQGLIFICGPFNSGRTTTVASLLQHINTNRSKRIISLERPIEYILVNSASMINQREIGKDTPSFIQGLRDIIDDDVDVVAISELQEEGIQEAVLELAESGKLVIAVLNATSTISALESFLASIAKERRPWAKDVIGELMHIMVAQRLVPAVGGGRVLACEILLRSAAVTSIIQEDKFGQLHSVLQTSREEGMIGLDYRLSELVRAGKVSGEVAKKFALDPTNIRG</sequence>
<dbReference type="Proteomes" id="UP000177817">
    <property type="component" value="Unassembled WGS sequence"/>
</dbReference>
<dbReference type="PANTHER" id="PTHR30486:SF12">
    <property type="entry name" value="TYPE IV PILUS ATPASE PILU"/>
    <property type="match status" value="1"/>
</dbReference>
<dbReference type="Pfam" id="PF00437">
    <property type="entry name" value="T2SSE"/>
    <property type="match status" value="1"/>
</dbReference>
<accession>A0A1G2BHD9</accession>
<dbReference type="SUPFAM" id="SSF52540">
    <property type="entry name" value="P-loop containing nucleoside triphosphate hydrolases"/>
    <property type="match status" value="1"/>
</dbReference>
<evidence type="ECO:0000313" key="3">
    <source>
        <dbReference type="EMBL" id="OGY88552.1"/>
    </source>
</evidence>
<dbReference type="InterPro" id="IPR001482">
    <property type="entry name" value="T2SS/T4SS_dom"/>
</dbReference>
<dbReference type="GO" id="GO:0016887">
    <property type="term" value="F:ATP hydrolysis activity"/>
    <property type="evidence" value="ECO:0007669"/>
    <property type="project" value="InterPro"/>
</dbReference>
<evidence type="ECO:0000256" key="1">
    <source>
        <dbReference type="ARBA" id="ARBA00006611"/>
    </source>
</evidence>
<evidence type="ECO:0000313" key="4">
    <source>
        <dbReference type="Proteomes" id="UP000177817"/>
    </source>
</evidence>
<dbReference type="PANTHER" id="PTHR30486">
    <property type="entry name" value="TWITCHING MOTILITY PROTEIN PILT"/>
    <property type="match status" value="1"/>
</dbReference>
<evidence type="ECO:0000259" key="2">
    <source>
        <dbReference type="Pfam" id="PF00437"/>
    </source>
</evidence>
<dbReference type="AlphaFoldDB" id="A0A1G2BHD9"/>
<comment type="similarity">
    <text evidence="1">Belongs to the GSP E family.</text>
</comment>
<name>A0A1G2BHD9_9BACT</name>
<feature type="domain" description="Bacterial type II secretion system protein E" evidence="2">
    <location>
        <begin position="10"/>
        <end position="280"/>
    </location>
</feature>
<dbReference type="EMBL" id="MHKK01000062">
    <property type="protein sequence ID" value="OGY88552.1"/>
    <property type="molecule type" value="Genomic_DNA"/>
</dbReference>
<protein>
    <recommendedName>
        <fullName evidence="2">Bacterial type II secretion system protein E domain-containing protein</fullName>
    </recommendedName>
</protein>
<dbReference type="InterPro" id="IPR027417">
    <property type="entry name" value="P-loop_NTPase"/>
</dbReference>
<comment type="caution">
    <text evidence="3">The sequence shown here is derived from an EMBL/GenBank/DDBJ whole genome shotgun (WGS) entry which is preliminary data.</text>
</comment>
<dbReference type="Gene3D" id="3.40.50.300">
    <property type="entry name" value="P-loop containing nucleotide triphosphate hydrolases"/>
    <property type="match status" value="1"/>
</dbReference>
<proteinExistence type="inferred from homology"/>